<dbReference type="GO" id="GO:0004252">
    <property type="term" value="F:serine-type endopeptidase activity"/>
    <property type="evidence" value="ECO:0007669"/>
    <property type="project" value="TreeGrafter"/>
</dbReference>
<evidence type="ECO:0000256" key="4">
    <source>
        <dbReference type="ARBA" id="ARBA00011881"/>
    </source>
</evidence>
<evidence type="ECO:0000259" key="10">
    <source>
        <dbReference type="Pfam" id="PF19283"/>
    </source>
</evidence>
<evidence type="ECO:0000313" key="11">
    <source>
        <dbReference type="EMBL" id="KAK3242194.1"/>
    </source>
</evidence>
<dbReference type="EMBL" id="LGRX02033218">
    <property type="protein sequence ID" value="KAK3242194.1"/>
    <property type="molecule type" value="Genomic_DNA"/>
</dbReference>
<feature type="domain" description="Acylamino-acid-releasing enzyme N-terminal" evidence="10">
    <location>
        <begin position="82"/>
        <end position="538"/>
    </location>
</feature>
<comment type="similarity">
    <text evidence="3">Belongs to the peptidase S9C family.</text>
</comment>
<evidence type="ECO:0000256" key="8">
    <source>
        <dbReference type="SAM" id="MobiDB-lite"/>
    </source>
</evidence>
<evidence type="ECO:0000256" key="3">
    <source>
        <dbReference type="ARBA" id="ARBA00010040"/>
    </source>
</evidence>
<dbReference type="GO" id="GO:0008242">
    <property type="term" value="F:omega peptidase activity"/>
    <property type="evidence" value="ECO:0007669"/>
    <property type="project" value="UniProtKB-EC"/>
</dbReference>
<protein>
    <recommendedName>
        <fullName evidence="5">acylaminoacyl-peptidase</fullName>
        <ecNumber evidence="5">3.4.19.1</ecNumber>
    </recommendedName>
</protein>
<organism evidence="11 12">
    <name type="scientific">Cymbomonas tetramitiformis</name>
    <dbReference type="NCBI Taxonomy" id="36881"/>
    <lineage>
        <taxon>Eukaryota</taxon>
        <taxon>Viridiplantae</taxon>
        <taxon>Chlorophyta</taxon>
        <taxon>Pyramimonadophyceae</taxon>
        <taxon>Pyramimonadales</taxon>
        <taxon>Pyramimonadaceae</taxon>
        <taxon>Cymbomonas</taxon>
    </lineage>
</organism>
<dbReference type="SUPFAM" id="SSF82171">
    <property type="entry name" value="DPP6 N-terminal domain-like"/>
    <property type="match status" value="1"/>
</dbReference>
<dbReference type="InterPro" id="IPR001375">
    <property type="entry name" value="Peptidase_S9_cat"/>
</dbReference>
<feature type="domain" description="Peptidase S9 prolyl oligopeptidase catalytic" evidence="9">
    <location>
        <begin position="621"/>
        <end position="832"/>
    </location>
</feature>
<evidence type="ECO:0000256" key="6">
    <source>
        <dbReference type="ARBA" id="ARBA00022490"/>
    </source>
</evidence>
<evidence type="ECO:0000259" key="9">
    <source>
        <dbReference type="Pfam" id="PF00326"/>
    </source>
</evidence>
<dbReference type="PANTHER" id="PTHR42776:SF4">
    <property type="entry name" value="ACYLAMINO-ACID-RELEASING ENZYME"/>
    <property type="match status" value="1"/>
</dbReference>
<keyword evidence="12" id="KW-1185">Reference proteome</keyword>
<dbReference type="AlphaFoldDB" id="A0AAE0BUJ2"/>
<keyword evidence="7" id="KW-0378">Hydrolase</keyword>
<dbReference type="Gene3D" id="3.40.50.1820">
    <property type="entry name" value="alpha/beta hydrolase"/>
    <property type="match status" value="1"/>
</dbReference>
<dbReference type="InterPro" id="IPR029058">
    <property type="entry name" value="AB_hydrolase_fold"/>
</dbReference>
<comment type="catalytic activity">
    <reaction evidence="1">
        <text>Cleavage of an N-acetyl or N-formyl amino acid from the N-terminus of a polypeptide.</text>
        <dbReference type="EC" id="3.4.19.1"/>
    </reaction>
</comment>
<comment type="subcellular location">
    <subcellularLocation>
        <location evidence="2">Cytoplasm</location>
    </subcellularLocation>
</comment>
<dbReference type="GO" id="GO:0005737">
    <property type="term" value="C:cytoplasm"/>
    <property type="evidence" value="ECO:0007669"/>
    <property type="project" value="UniProtKB-SubCell"/>
</dbReference>
<comment type="caution">
    <text evidence="11">The sequence shown here is derived from an EMBL/GenBank/DDBJ whole genome shotgun (WGS) entry which is preliminary data.</text>
</comment>
<feature type="region of interest" description="Disordered" evidence="8">
    <location>
        <begin position="240"/>
        <end position="265"/>
    </location>
</feature>
<evidence type="ECO:0000256" key="1">
    <source>
        <dbReference type="ARBA" id="ARBA00000721"/>
    </source>
</evidence>
<evidence type="ECO:0000256" key="7">
    <source>
        <dbReference type="ARBA" id="ARBA00022801"/>
    </source>
</evidence>
<name>A0AAE0BUJ2_9CHLO</name>
<evidence type="ECO:0000256" key="2">
    <source>
        <dbReference type="ARBA" id="ARBA00004496"/>
    </source>
</evidence>
<dbReference type="Pfam" id="PF19283">
    <property type="entry name" value="APEH_N"/>
    <property type="match status" value="1"/>
</dbReference>
<dbReference type="Proteomes" id="UP001190700">
    <property type="component" value="Unassembled WGS sequence"/>
</dbReference>
<dbReference type="SUPFAM" id="SSF53474">
    <property type="entry name" value="alpha/beta-Hydrolases"/>
    <property type="match status" value="1"/>
</dbReference>
<dbReference type="EC" id="3.4.19.1" evidence="5"/>
<accession>A0AAE0BUJ2</accession>
<dbReference type="GO" id="GO:0006508">
    <property type="term" value="P:proteolysis"/>
    <property type="evidence" value="ECO:0007669"/>
    <property type="project" value="InterPro"/>
</dbReference>
<sequence>MQQISRTLSLRPYFATTSTVTNLFSRRNHRDAASPCVKHRRPNRLSYGLGLNQRRSHISRTVMAQTSEGSSDASSGPVGEGFEESALFEAFAAVPSFTKGWLLPSATQADAAVPQILLQTSQRDFESNSMRHSVSTIQPSGRELPALGWELNGVALISPSPSGKRMLVVKTASDTEKFGAVLQIWGGGRLLRETRVKQETHGAVLSDGWFEGVSWNFEETQIAYVAETAKPNPTPLWGAGKGHGKGAEGVASADAGGWRGQGDHEEDWGELMGKRPPGIFTLEVSTGRVSKVHGIPQDTSVGQVTWAPLVSGLQQTIVFVGWGHQSSNFDTAKRLGMVYCMNRPCALYAITLPSGDQSGDIAGLPAVPLTDPTLSASSPRFSPDGNTLLFLSHAEAVSTGLHFTAASLCTLPWDAAGIATWTEDAAKPLVVLDVVNRPEGPNCFPGLYTIRLPAQPWLPSGNGLAVAVETTWRSEQVIISVDIEAGKVQRLTPPGEGSFTLLDVSRGAMVAARSAPNAPPTLVWSSRVVAEEAPSQWMEILPAAPEPFADKVEEALAKMSFRVLQVTPSSSSSSAAVDDAEDTFEAILVEGNPMVAEPSRTVVVPHGGPHTALTTSWAPSVAFICSLGFNVLLVNYRGSTGFGHEVMMTLPGHIGDQDVSDMIAAVDQGVQEGFVKSDAVALVGGSHGGFLTAHLLGQHPERFCTGVMRNPVCNLVQMVGISDIPDWCFVEAYGPGEGRKRYRNVPTPEILEKLFSISPIAHVDQVQVPTLFLLGKGDLRVPPPDGLQYVHALRARGLEARVLMFPEDGHALSKPRTELENWVVIFEWLTRLMPK</sequence>
<evidence type="ECO:0000256" key="5">
    <source>
        <dbReference type="ARBA" id="ARBA00012917"/>
    </source>
</evidence>
<proteinExistence type="inferred from homology"/>
<gene>
    <name evidence="11" type="ORF">CYMTET_48100</name>
</gene>
<keyword evidence="6" id="KW-0963">Cytoplasm</keyword>
<dbReference type="PANTHER" id="PTHR42776">
    <property type="entry name" value="SERINE PEPTIDASE S9 FAMILY MEMBER"/>
    <property type="match status" value="1"/>
</dbReference>
<comment type="subunit">
    <text evidence="4">Homotetramer.</text>
</comment>
<dbReference type="Pfam" id="PF00326">
    <property type="entry name" value="Peptidase_S9"/>
    <property type="match status" value="1"/>
</dbReference>
<evidence type="ECO:0000313" key="12">
    <source>
        <dbReference type="Proteomes" id="UP001190700"/>
    </source>
</evidence>
<reference evidence="11 12" key="1">
    <citation type="journal article" date="2015" name="Genome Biol. Evol.">
        <title>Comparative Genomics of a Bacterivorous Green Alga Reveals Evolutionary Causalities and Consequences of Phago-Mixotrophic Mode of Nutrition.</title>
        <authorList>
            <person name="Burns J.A."/>
            <person name="Paasch A."/>
            <person name="Narechania A."/>
            <person name="Kim E."/>
        </authorList>
    </citation>
    <scope>NUCLEOTIDE SEQUENCE [LARGE SCALE GENOMIC DNA]</scope>
    <source>
        <strain evidence="11 12">PLY_AMNH</strain>
    </source>
</reference>
<dbReference type="InterPro" id="IPR045550">
    <property type="entry name" value="AARE_N"/>
</dbReference>